<dbReference type="KEGG" id="dov:DSCO28_23670"/>
<proteinExistence type="predicted"/>
<reference evidence="1 2" key="1">
    <citation type="submission" date="2019-11" db="EMBL/GenBank/DDBJ databases">
        <title>Comparative genomics of hydrocarbon-degrading Desulfosarcina strains.</title>
        <authorList>
            <person name="Watanabe M."/>
            <person name="Kojima H."/>
            <person name="Fukui M."/>
        </authorList>
    </citation>
    <scope>NUCLEOTIDE SEQUENCE [LARGE SCALE GENOMIC DNA]</scope>
    <source>
        <strain evidence="1 2">28bB2T</strain>
    </source>
</reference>
<dbReference type="Pfam" id="PF13379">
    <property type="entry name" value="NMT1_2"/>
    <property type="match status" value="1"/>
</dbReference>
<dbReference type="PANTHER" id="PTHR30024">
    <property type="entry name" value="ALIPHATIC SULFONATES-BINDING PROTEIN-RELATED"/>
    <property type="match status" value="1"/>
</dbReference>
<dbReference type="AlphaFoldDB" id="A0A5K7ZLH7"/>
<dbReference type="RefSeq" id="WP_162458878.1">
    <property type="nucleotide sequence ID" value="NZ_AP021876.1"/>
</dbReference>
<name>A0A5K7ZLH7_9BACT</name>
<organism evidence="1 2">
    <name type="scientific">Desulfosarcina ovata subsp. sediminis</name>
    <dbReference type="NCBI Taxonomy" id="885957"/>
    <lineage>
        <taxon>Bacteria</taxon>
        <taxon>Pseudomonadati</taxon>
        <taxon>Thermodesulfobacteriota</taxon>
        <taxon>Desulfobacteria</taxon>
        <taxon>Desulfobacterales</taxon>
        <taxon>Desulfosarcinaceae</taxon>
        <taxon>Desulfosarcina</taxon>
    </lineage>
</organism>
<accession>A0A5K7ZLH7</accession>
<dbReference type="PANTHER" id="PTHR30024:SF42">
    <property type="entry name" value="ALIPHATIC SULFONATES-BINDING PROTEIN-RELATED"/>
    <property type="match status" value="1"/>
</dbReference>
<evidence type="ECO:0000313" key="2">
    <source>
        <dbReference type="Proteomes" id="UP000425960"/>
    </source>
</evidence>
<gene>
    <name evidence="1" type="ORF">DSCO28_23670</name>
</gene>
<sequence length="344" mass="38852">MRIGHAPHDHHSPLFIAALNPSYFKENGGIYLQEVVFRKEYRLISHGKLIADVIIDSVTGGKELIRKLHEEYFDISFGGVPAILHFIDQGADLKILSPVMAEGAGFAVRADLPFDDWDGFLQYVRCQDRPFRVGYKMAVSVQNIIFEKALQTSKISFGRSLDERDVQVQLLNLYGAKNLPSALSNGLIDGFVVMQPYLAQAKRDTKLKIVAMLSELPPNGNWKGHPCCALAANSVYLNTHPEESTALLALLMRANRYIREYPSQSALQISKWLGTSPDVEADALGTIRFGVDFDDDWNRGVHHWIQTMIDSGDLKDRVKRMFETDQTMSQIYAKDIYDRAKRTM</sequence>
<dbReference type="Gene3D" id="3.40.190.10">
    <property type="entry name" value="Periplasmic binding protein-like II"/>
    <property type="match status" value="1"/>
</dbReference>
<evidence type="ECO:0000313" key="1">
    <source>
        <dbReference type="EMBL" id="BBO81801.1"/>
    </source>
</evidence>
<dbReference type="SUPFAM" id="SSF53850">
    <property type="entry name" value="Periplasmic binding protein-like II"/>
    <property type="match status" value="1"/>
</dbReference>
<evidence type="ECO:0008006" key="3">
    <source>
        <dbReference type="Google" id="ProtNLM"/>
    </source>
</evidence>
<dbReference type="EMBL" id="AP021876">
    <property type="protein sequence ID" value="BBO81801.1"/>
    <property type="molecule type" value="Genomic_DNA"/>
</dbReference>
<protein>
    <recommendedName>
        <fullName evidence="3">ABC transporter substrate-binding protein</fullName>
    </recommendedName>
</protein>
<dbReference type="Proteomes" id="UP000425960">
    <property type="component" value="Chromosome"/>
</dbReference>